<dbReference type="STRING" id="933852.A0A0C3BHQ2"/>
<evidence type="ECO:0000256" key="8">
    <source>
        <dbReference type="ARBA" id="ARBA00023242"/>
    </source>
</evidence>
<feature type="region of interest" description="Disordered" evidence="10">
    <location>
        <begin position="26"/>
        <end position="62"/>
    </location>
</feature>
<evidence type="ECO:0000256" key="7">
    <source>
        <dbReference type="ARBA" id="ARBA00023163"/>
    </source>
</evidence>
<dbReference type="Pfam" id="PF00096">
    <property type="entry name" value="zf-C2H2"/>
    <property type="match status" value="2"/>
</dbReference>
<feature type="non-terminal residue" evidence="12">
    <location>
        <position position="1"/>
    </location>
</feature>
<proteinExistence type="predicted"/>
<comment type="subcellular location">
    <subcellularLocation>
        <location evidence="1">Nucleus</location>
    </subcellularLocation>
</comment>
<keyword evidence="8" id="KW-0539">Nucleus</keyword>
<dbReference type="GO" id="GO:0000978">
    <property type="term" value="F:RNA polymerase II cis-regulatory region sequence-specific DNA binding"/>
    <property type="evidence" value="ECO:0007669"/>
    <property type="project" value="TreeGrafter"/>
</dbReference>
<dbReference type="InterPro" id="IPR036236">
    <property type="entry name" value="Znf_C2H2_sf"/>
</dbReference>
<feature type="domain" description="C2H2-type" evidence="11">
    <location>
        <begin position="3"/>
        <end position="32"/>
    </location>
</feature>
<dbReference type="OrthoDB" id="654211at2759"/>
<evidence type="ECO:0000256" key="6">
    <source>
        <dbReference type="ARBA" id="ARBA00023015"/>
    </source>
</evidence>
<dbReference type="SUPFAM" id="SSF57667">
    <property type="entry name" value="beta-beta-alpha zinc fingers"/>
    <property type="match status" value="1"/>
</dbReference>
<dbReference type="Gene3D" id="3.30.160.60">
    <property type="entry name" value="Classic Zinc Finger"/>
    <property type="match status" value="2"/>
</dbReference>
<evidence type="ECO:0000256" key="4">
    <source>
        <dbReference type="ARBA" id="ARBA00022771"/>
    </source>
</evidence>
<evidence type="ECO:0000256" key="10">
    <source>
        <dbReference type="SAM" id="MobiDB-lite"/>
    </source>
</evidence>
<dbReference type="FunFam" id="3.30.160.60:FF:000125">
    <property type="entry name" value="Putative zinc finger protein 143"/>
    <property type="match status" value="1"/>
</dbReference>
<evidence type="ECO:0000313" key="12">
    <source>
        <dbReference type="EMBL" id="KIM31011.1"/>
    </source>
</evidence>
<evidence type="ECO:0000256" key="9">
    <source>
        <dbReference type="PROSITE-ProRule" id="PRU00042"/>
    </source>
</evidence>
<feature type="compositionally biased region" description="Basic residues" evidence="10">
    <location>
        <begin position="53"/>
        <end position="62"/>
    </location>
</feature>
<keyword evidence="4 9" id="KW-0863">Zinc-finger</keyword>
<keyword evidence="5" id="KW-0862">Zinc</keyword>
<dbReference type="HOGENOM" id="CLU_002678_42_25_1"/>
<evidence type="ECO:0000256" key="2">
    <source>
        <dbReference type="ARBA" id="ARBA00022723"/>
    </source>
</evidence>
<keyword evidence="3" id="KW-0677">Repeat</keyword>
<evidence type="ECO:0000256" key="5">
    <source>
        <dbReference type="ARBA" id="ARBA00022833"/>
    </source>
</evidence>
<accession>A0A0C3BHQ2</accession>
<dbReference type="GO" id="GO:0005737">
    <property type="term" value="C:cytoplasm"/>
    <property type="evidence" value="ECO:0007669"/>
    <property type="project" value="TreeGrafter"/>
</dbReference>
<gene>
    <name evidence="12" type="ORF">M408DRAFT_49603</name>
</gene>
<evidence type="ECO:0000256" key="3">
    <source>
        <dbReference type="ARBA" id="ARBA00022737"/>
    </source>
</evidence>
<dbReference type="PROSITE" id="PS50157">
    <property type="entry name" value="ZINC_FINGER_C2H2_2"/>
    <property type="match status" value="2"/>
</dbReference>
<dbReference type="PANTHER" id="PTHR47428">
    <property type="entry name" value="REGULATORY PROTEIN MIG1-RELATED"/>
    <property type="match status" value="1"/>
</dbReference>
<name>A0A0C3BHQ2_SERVB</name>
<keyword evidence="7" id="KW-0804">Transcription</keyword>
<feature type="compositionally biased region" description="Basic and acidic residues" evidence="10">
    <location>
        <begin position="27"/>
        <end position="52"/>
    </location>
</feature>
<dbReference type="GO" id="GO:0000433">
    <property type="term" value="P:carbon catabolite repression of transcription from RNA polymerase II promoter by glucose"/>
    <property type="evidence" value="ECO:0007669"/>
    <property type="project" value="TreeGrafter"/>
</dbReference>
<dbReference type="GO" id="GO:0008270">
    <property type="term" value="F:zinc ion binding"/>
    <property type="evidence" value="ECO:0007669"/>
    <property type="project" value="UniProtKB-KW"/>
</dbReference>
<keyword evidence="6" id="KW-0805">Transcription regulation</keyword>
<feature type="domain" description="C2H2-type" evidence="11">
    <location>
        <begin position="33"/>
        <end position="62"/>
    </location>
</feature>
<dbReference type="PROSITE" id="PS00028">
    <property type="entry name" value="ZINC_FINGER_C2H2_1"/>
    <property type="match status" value="2"/>
</dbReference>
<evidence type="ECO:0000256" key="1">
    <source>
        <dbReference type="ARBA" id="ARBA00004123"/>
    </source>
</evidence>
<dbReference type="SMART" id="SM00355">
    <property type="entry name" value="ZnF_C2H2"/>
    <property type="match status" value="2"/>
</dbReference>
<dbReference type="AlphaFoldDB" id="A0A0C3BHQ2"/>
<dbReference type="InterPro" id="IPR013087">
    <property type="entry name" value="Znf_C2H2_type"/>
</dbReference>
<reference evidence="13" key="2">
    <citation type="submission" date="2015-01" db="EMBL/GenBank/DDBJ databases">
        <title>Evolutionary Origins and Diversification of the Mycorrhizal Mutualists.</title>
        <authorList>
            <consortium name="DOE Joint Genome Institute"/>
            <consortium name="Mycorrhizal Genomics Consortium"/>
            <person name="Kohler A."/>
            <person name="Kuo A."/>
            <person name="Nagy L.G."/>
            <person name="Floudas D."/>
            <person name="Copeland A."/>
            <person name="Barry K.W."/>
            <person name="Cichocki N."/>
            <person name="Veneault-Fourrey C."/>
            <person name="LaButti K."/>
            <person name="Lindquist E.A."/>
            <person name="Lipzen A."/>
            <person name="Lundell T."/>
            <person name="Morin E."/>
            <person name="Murat C."/>
            <person name="Riley R."/>
            <person name="Ohm R."/>
            <person name="Sun H."/>
            <person name="Tunlid A."/>
            <person name="Henrissat B."/>
            <person name="Grigoriev I.V."/>
            <person name="Hibbett D.S."/>
            <person name="Martin F."/>
        </authorList>
    </citation>
    <scope>NUCLEOTIDE SEQUENCE [LARGE SCALE GENOMIC DNA]</scope>
    <source>
        <strain evidence="13">MAFF 305830</strain>
    </source>
</reference>
<feature type="non-terminal residue" evidence="12">
    <location>
        <position position="62"/>
    </location>
</feature>
<dbReference type="PANTHER" id="PTHR47428:SF1">
    <property type="entry name" value="REGULATORY PROTEIN MIG1-RELATED"/>
    <property type="match status" value="1"/>
</dbReference>
<sequence length="62" mass="7334">RPYKCPYESCGKAFSRLEHRTRHIRTHTGEKPHACPHPGCEKRFSRSDELTRHMKIHSPHSK</sequence>
<dbReference type="GO" id="GO:0005634">
    <property type="term" value="C:nucleus"/>
    <property type="evidence" value="ECO:0007669"/>
    <property type="project" value="UniProtKB-SubCell"/>
</dbReference>
<keyword evidence="13" id="KW-1185">Reference proteome</keyword>
<dbReference type="EMBL" id="KN824283">
    <property type="protein sequence ID" value="KIM31011.1"/>
    <property type="molecule type" value="Genomic_DNA"/>
</dbReference>
<dbReference type="FunFam" id="3.30.160.60:FF:000018">
    <property type="entry name" value="Krueppel-like factor 15"/>
    <property type="match status" value="1"/>
</dbReference>
<protein>
    <recommendedName>
        <fullName evidence="11">C2H2-type domain-containing protein</fullName>
    </recommendedName>
</protein>
<keyword evidence="2" id="KW-0479">Metal-binding</keyword>
<dbReference type="Proteomes" id="UP000054097">
    <property type="component" value="Unassembled WGS sequence"/>
</dbReference>
<organism evidence="12 13">
    <name type="scientific">Serendipita vermifera MAFF 305830</name>
    <dbReference type="NCBI Taxonomy" id="933852"/>
    <lineage>
        <taxon>Eukaryota</taxon>
        <taxon>Fungi</taxon>
        <taxon>Dikarya</taxon>
        <taxon>Basidiomycota</taxon>
        <taxon>Agaricomycotina</taxon>
        <taxon>Agaricomycetes</taxon>
        <taxon>Sebacinales</taxon>
        <taxon>Serendipitaceae</taxon>
        <taxon>Serendipita</taxon>
    </lineage>
</organism>
<evidence type="ECO:0000313" key="13">
    <source>
        <dbReference type="Proteomes" id="UP000054097"/>
    </source>
</evidence>
<reference evidence="12 13" key="1">
    <citation type="submission" date="2014-04" db="EMBL/GenBank/DDBJ databases">
        <authorList>
            <consortium name="DOE Joint Genome Institute"/>
            <person name="Kuo A."/>
            <person name="Zuccaro A."/>
            <person name="Kohler A."/>
            <person name="Nagy L.G."/>
            <person name="Floudas D."/>
            <person name="Copeland A."/>
            <person name="Barry K.W."/>
            <person name="Cichocki N."/>
            <person name="Veneault-Fourrey C."/>
            <person name="LaButti K."/>
            <person name="Lindquist E.A."/>
            <person name="Lipzen A."/>
            <person name="Lundell T."/>
            <person name="Morin E."/>
            <person name="Murat C."/>
            <person name="Sun H."/>
            <person name="Tunlid A."/>
            <person name="Henrissat B."/>
            <person name="Grigoriev I.V."/>
            <person name="Hibbett D.S."/>
            <person name="Martin F."/>
            <person name="Nordberg H.P."/>
            <person name="Cantor M.N."/>
            <person name="Hua S.X."/>
        </authorList>
    </citation>
    <scope>NUCLEOTIDE SEQUENCE [LARGE SCALE GENOMIC DNA]</scope>
    <source>
        <strain evidence="12 13">MAFF 305830</strain>
    </source>
</reference>
<evidence type="ECO:0000259" key="11">
    <source>
        <dbReference type="PROSITE" id="PS50157"/>
    </source>
</evidence>
<dbReference type="GO" id="GO:0000981">
    <property type="term" value="F:DNA-binding transcription factor activity, RNA polymerase II-specific"/>
    <property type="evidence" value="ECO:0007669"/>
    <property type="project" value="UniProtKB-ARBA"/>
</dbReference>
<dbReference type="InterPro" id="IPR051007">
    <property type="entry name" value="creA/MIG_C2H2-ZnF"/>
</dbReference>